<dbReference type="Pfam" id="PF00649">
    <property type="entry name" value="Copper-fist"/>
    <property type="match status" value="1"/>
</dbReference>
<dbReference type="GO" id="GO:0005634">
    <property type="term" value="C:nucleus"/>
    <property type="evidence" value="ECO:0007669"/>
    <property type="project" value="UniProtKB-SubCell"/>
</dbReference>
<dbReference type="InterPro" id="IPR036395">
    <property type="entry name" value="Cu_fist_DNA-bd_dom_sf"/>
</dbReference>
<dbReference type="GO" id="GO:0000981">
    <property type="term" value="F:DNA-binding transcription factor activity, RNA polymerase II-specific"/>
    <property type="evidence" value="ECO:0007669"/>
    <property type="project" value="TreeGrafter"/>
</dbReference>
<evidence type="ECO:0000256" key="8">
    <source>
        <dbReference type="SAM" id="MobiDB-lite"/>
    </source>
</evidence>
<feature type="compositionally biased region" description="Low complexity" evidence="8">
    <location>
        <begin position="575"/>
        <end position="587"/>
    </location>
</feature>
<dbReference type="GO" id="GO:0006879">
    <property type="term" value="P:intracellular iron ion homeostasis"/>
    <property type="evidence" value="ECO:0007669"/>
    <property type="project" value="TreeGrafter"/>
</dbReference>
<dbReference type="GO" id="GO:0000978">
    <property type="term" value="F:RNA polymerase II cis-regulatory region sequence-specific DNA binding"/>
    <property type="evidence" value="ECO:0007669"/>
    <property type="project" value="TreeGrafter"/>
</dbReference>
<evidence type="ECO:0000256" key="5">
    <source>
        <dbReference type="ARBA" id="ARBA00023015"/>
    </source>
</evidence>
<keyword evidence="4" id="KW-0186">Copper</keyword>
<feature type="compositionally biased region" description="Polar residues" evidence="8">
    <location>
        <begin position="550"/>
        <end position="560"/>
    </location>
</feature>
<comment type="subcellular location">
    <subcellularLocation>
        <location evidence="1">Nucleus</location>
    </subcellularLocation>
</comment>
<dbReference type="GO" id="GO:0045944">
    <property type="term" value="P:positive regulation of transcription by RNA polymerase II"/>
    <property type="evidence" value="ECO:0007669"/>
    <property type="project" value="TreeGrafter"/>
</dbReference>
<gene>
    <name evidence="10" type="ORF">BD311DRAFT_674109</name>
</gene>
<dbReference type="AlphaFoldDB" id="A0A4V2JZ64"/>
<evidence type="ECO:0000256" key="1">
    <source>
        <dbReference type="ARBA" id="ARBA00004123"/>
    </source>
</evidence>
<keyword evidence="2" id="KW-0479">Metal-binding</keyword>
<dbReference type="Gene3D" id="3.90.430.10">
    <property type="entry name" value="Copper fist DNA-binding domain"/>
    <property type="match status" value="1"/>
</dbReference>
<dbReference type="SMART" id="SM01090">
    <property type="entry name" value="Copper-fist"/>
    <property type="match status" value="1"/>
</dbReference>
<dbReference type="SUPFAM" id="SSF57879">
    <property type="entry name" value="Zinc domain conserved in yeast copper-regulated transcription factors"/>
    <property type="match status" value="1"/>
</dbReference>
<keyword evidence="5" id="KW-0805">Transcription regulation</keyword>
<dbReference type="PANTHER" id="PTHR28088:SF5">
    <property type="entry name" value="TRANSCRIPTIONAL ACTIVATOR HAA1-RELATED"/>
    <property type="match status" value="1"/>
</dbReference>
<proteinExistence type="predicted"/>
<dbReference type="OrthoDB" id="5600085at2759"/>
<keyword evidence="7" id="KW-0539">Nucleus</keyword>
<evidence type="ECO:0000256" key="7">
    <source>
        <dbReference type="ARBA" id="ARBA00023242"/>
    </source>
</evidence>
<feature type="compositionally biased region" description="Low complexity" evidence="8">
    <location>
        <begin position="447"/>
        <end position="467"/>
    </location>
</feature>
<dbReference type="SMART" id="SM00412">
    <property type="entry name" value="Cu_FIST"/>
    <property type="match status" value="1"/>
</dbReference>
<feature type="compositionally biased region" description="Polar residues" evidence="8">
    <location>
        <begin position="201"/>
        <end position="212"/>
    </location>
</feature>
<dbReference type="PROSITE" id="PS50073">
    <property type="entry name" value="COPPER_FIST_2"/>
    <property type="match status" value="1"/>
</dbReference>
<feature type="compositionally biased region" description="Basic and acidic residues" evidence="8">
    <location>
        <begin position="564"/>
        <end position="573"/>
    </location>
</feature>
<dbReference type="InterPro" id="IPR001083">
    <property type="entry name" value="Cu_fist_DNA-bd_dom"/>
</dbReference>
<accession>A0A4V2JZ64</accession>
<protein>
    <recommendedName>
        <fullName evidence="9">Copper-fist domain-containing protein</fullName>
    </recommendedName>
</protein>
<feature type="domain" description="Copper-fist" evidence="9">
    <location>
        <begin position="13"/>
        <end position="41"/>
    </location>
</feature>
<feature type="region of interest" description="Disordered" evidence="8">
    <location>
        <begin position="174"/>
        <end position="212"/>
    </location>
</feature>
<dbReference type="PRINTS" id="PR00617">
    <property type="entry name" value="COPPERFIST"/>
</dbReference>
<feature type="region of interest" description="Disordered" evidence="8">
    <location>
        <begin position="550"/>
        <end position="600"/>
    </location>
</feature>
<dbReference type="GO" id="GO:0005507">
    <property type="term" value="F:copper ion binding"/>
    <property type="evidence" value="ECO:0007669"/>
    <property type="project" value="InterPro"/>
</dbReference>
<reference evidence="10" key="1">
    <citation type="submission" date="2019-01" db="EMBL/GenBank/DDBJ databases">
        <title>Draft genome sequences of three monokaryotic isolates of the white-rot basidiomycete fungus Dichomitus squalens.</title>
        <authorList>
            <consortium name="DOE Joint Genome Institute"/>
            <person name="Lopez S.C."/>
            <person name="Andreopoulos B."/>
            <person name="Pangilinan J."/>
            <person name="Lipzen A."/>
            <person name="Riley R."/>
            <person name="Ahrendt S."/>
            <person name="Ng V."/>
            <person name="Barry K."/>
            <person name="Daum C."/>
            <person name="Grigoriev I.V."/>
            <person name="Hilden K.S."/>
            <person name="Makela M.R."/>
            <person name="de Vries R.P."/>
        </authorList>
    </citation>
    <scope>NUCLEOTIDE SEQUENCE [LARGE SCALE GENOMIC DNA]</scope>
    <source>
        <strain evidence="10">OM18370.1</strain>
    </source>
</reference>
<dbReference type="InterPro" id="IPR051763">
    <property type="entry name" value="Copper_Homeo_Regul"/>
</dbReference>
<feature type="compositionally biased region" description="Low complexity" evidence="8">
    <location>
        <begin position="72"/>
        <end position="84"/>
    </location>
</feature>
<evidence type="ECO:0000256" key="2">
    <source>
        <dbReference type="ARBA" id="ARBA00022723"/>
    </source>
</evidence>
<feature type="region of interest" description="Disordered" evidence="8">
    <location>
        <begin position="442"/>
        <end position="538"/>
    </location>
</feature>
<name>A0A4V2JZ64_9APHY</name>
<feature type="region of interest" description="Disordered" evidence="8">
    <location>
        <begin position="68"/>
        <end position="87"/>
    </location>
</feature>
<evidence type="ECO:0000259" key="9">
    <source>
        <dbReference type="PROSITE" id="PS50073"/>
    </source>
</evidence>
<evidence type="ECO:0000313" key="10">
    <source>
        <dbReference type="EMBL" id="TBU23373.1"/>
    </source>
</evidence>
<organism evidence="10">
    <name type="scientific">Dichomitus squalens</name>
    <dbReference type="NCBI Taxonomy" id="114155"/>
    <lineage>
        <taxon>Eukaryota</taxon>
        <taxon>Fungi</taxon>
        <taxon>Dikarya</taxon>
        <taxon>Basidiomycota</taxon>
        <taxon>Agaricomycotina</taxon>
        <taxon>Agaricomycetes</taxon>
        <taxon>Polyporales</taxon>
        <taxon>Polyporaceae</taxon>
        <taxon>Dichomitus</taxon>
    </lineage>
</organism>
<keyword evidence="3" id="KW-0862">Zinc</keyword>
<evidence type="ECO:0000256" key="4">
    <source>
        <dbReference type="ARBA" id="ARBA00023008"/>
    </source>
</evidence>
<dbReference type="EMBL" id="ML143507">
    <property type="protein sequence ID" value="TBU23373.1"/>
    <property type="molecule type" value="Genomic_DNA"/>
</dbReference>
<dbReference type="Proteomes" id="UP000292957">
    <property type="component" value="Unassembled WGS sequence"/>
</dbReference>
<keyword evidence="6" id="KW-0804">Transcription</keyword>
<sequence>MPFHAPLITRPSETCIKGHRSSSCKHTDRPLFEIKKKGRPVTQCEHCRELRKTRQIHVKCVCENKEASEEVPGPSGSKGGPKLPARAAFPSGLPEDLLEASVASQLFSEGSDSDQSSRGCSCKDGATCTCWTPRNRGKRPAKPHERRNSEARPISTSVDGVISQPAALVVHAHAGGNRPVLPKPAAERPSSPPRTSHSPSLTQSGRLPTHGQSFYSPYSRAYEYSHATGYPSMNEGNPFNVQGLLNTASNTASSFGAWPPGAEGSPLETSPLSSPPACGCGASCACPGCLEHNGPNADLTAACANPNNCVACVECNINILAALATGNARAMYDPSGMQNVDDWLRQVPSMPDITSPTMQSSIFSPDQSQPDLRYDPSMLQTYGMWNEMQNGPVQQTPTINEECCGGQCRCPPGMCRCDADRFDSASGRTLTFAVSGERAPCCGGGASSPARSPATGPGPAAGPSSRANLAPPNAPRFAEGTWLSPTLAVPRTPLSRASSSSSKSSPHPSTSSSSPASFGDLTEGSAAQRGAPSGSEVGSCCVSMGNLSTKVPTGSSSGAHSNRRGSDHNEYRTRGSGSVPGSSSASVEYHSAAQTQGRRY</sequence>
<feature type="compositionally biased region" description="Low complexity" evidence="8">
    <location>
        <begin position="490"/>
        <end position="517"/>
    </location>
</feature>
<dbReference type="PANTHER" id="PTHR28088">
    <property type="entry name" value="TRANSCRIPTIONAL ACTIVATOR HAA1-RELATED"/>
    <property type="match status" value="1"/>
</dbReference>
<dbReference type="GO" id="GO:0006878">
    <property type="term" value="P:intracellular copper ion homeostasis"/>
    <property type="evidence" value="ECO:0007669"/>
    <property type="project" value="TreeGrafter"/>
</dbReference>
<evidence type="ECO:0000256" key="3">
    <source>
        <dbReference type="ARBA" id="ARBA00022833"/>
    </source>
</evidence>
<dbReference type="FunFam" id="3.90.430.10:FF:000001">
    <property type="entry name" value="Copper fist DNA-binding protein"/>
    <property type="match status" value="1"/>
</dbReference>
<feature type="region of interest" description="Disordered" evidence="8">
    <location>
        <begin position="133"/>
        <end position="159"/>
    </location>
</feature>
<evidence type="ECO:0000256" key="6">
    <source>
        <dbReference type="ARBA" id="ARBA00023163"/>
    </source>
</evidence>